<evidence type="ECO:0000313" key="1">
    <source>
        <dbReference type="EMBL" id="CAD8430870.1"/>
    </source>
</evidence>
<sequence length="147" mass="15986">MAEDHVLVLAPKSFASKLSKREGKVGVLNTDVSFDVDAGVVTGVGEGESRQGTIRRLVNHVETWKTYDETNFAKSADVTHFIDFGEASQENTDVLRQNELLRYTALSSEAPTVAANSAAEEAVIHTLTHGMAKCTTTVAFHEEFEDA</sequence>
<proteinExistence type="predicted"/>
<dbReference type="EMBL" id="HBEN01001410">
    <property type="protein sequence ID" value="CAD8430870.1"/>
    <property type="molecule type" value="Transcribed_RNA"/>
</dbReference>
<reference evidence="1" key="1">
    <citation type="submission" date="2021-01" db="EMBL/GenBank/DDBJ databases">
        <authorList>
            <person name="Corre E."/>
            <person name="Pelletier E."/>
            <person name="Niang G."/>
            <person name="Scheremetjew M."/>
            <person name="Finn R."/>
            <person name="Kale V."/>
            <person name="Holt S."/>
            <person name="Cochrane G."/>
            <person name="Meng A."/>
            <person name="Brown T."/>
            <person name="Cohen L."/>
        </authorList>
    </citation>
    <scope>NUCLEOTIDE SEQUENCE</scope>
    <source>
        <strain evidence="1">CCAC1681</strain>
    </source>
</reference>
<accession>A0A7S0GQ80</accession>
<organism evidence="1">
    <name type="scientific">Micromonas pusilla</name>
    <name type="common">Picoplanktonic green alga</name>
    <name type="synonym">Chromulina pusilla</name>
    <dbReference type="NCBI Taxonomy" id="38833"/>
    <lineage>
        <taxon>Eukaryota</taxon>
        <taxon>Viridiplantae</taxon>
        <taxon>Chlorophyta</taxon>
        <taxon>Mamiellophyceae</taxon>
        <taxon>Mamiellales</taxon>
        <taxon>Mamiellaceae</taxon>
        <taxon>Micromonas</taxon>
    </lineage>
</organism>
<dbReference type="AlphaFoldDB" id="A0A7S0GQ80"/>
<gene>
    <name evidence="1" type="ORF">MSP1401_LOCUS1163</name>
</gene>
<protein>
    <submittedName>
        <fullName evidence="1">Uncharacterized protein</fullName>
    </submittedName>
</protein>
<name>A0A7S0GQ80_MICPS</name>